<dbReference type="STRING" id="1036611.A0A1L9PPM8"/>
<dbReference type="RefSeq" id="XP_040669232.1">
    <property type="nucleotide sequence ID" value="XM_040810299.1"/>
</dbReference>
<name>A0A1L9PPM8_ASPVE</name>
<dbReference type="VEuPathDB" id="FungiDB:ASPVEDRAFT_29987"/>
<keyword evidence="3" id="KW-1185">Reference proteome</keyword>
<evidence type="ECO:0000256" key="1">
    <source>
        <dbReference type="SAM" id="MobiDB-lite"/>
    </source>
</evidence>
<accession>A0A1L9PPM8</accession>
<protein>
    <submittedName>
        <fullName evidence="2">Uncharacterized protein</fullName>
    </submittedName>
</protein>
<dbReference type="AlphaFoldDB" id="A0A1L9PPM8"/>
<reference evidence="3" key="1">
    <citation type="journal article" date="2017" name="Genome Biol.">
        <title>Comparative genomics reveals high biological diversity and specific adaptations in the industrially and medically important fungal genus Aspergillus.</title>
        <authorList>
            <person name="de Vries R.P."/>
            <person name="Riley R."/>
            <person name="Wiebenga A."/>
            <person name="Aguilar-Osorio G."/>
            <person name="Amillis S."/>
            <person name="Uchima C.A."/>
            <person name="Anderluh G."/>
            <person name="Asadollahi M."/>
            <person name="Askin M."/>
            <person name="Barry K."/>
            <person name="Battaglia E."/>
            <person name="Bayram O."/>
            <person name="Benocci T."/>
            <person name="Braus-Stromeyer S.A."/>
            <person name="Caldana C."/>
            <person name="Canovas D."/>
            <person name="Cerqueira G.C."/>
            <person name="Chen F."/>
            <person name="Chen W."/>
            <person name="Choi C."/>
            <person name="Clum A."/>
            <person name="Dos Santos R.A."/>
            <person name="Damasio A.R."/>
            <person name="Diallinas G."/>
            <person name="Emri T."/>
            <person name="Fekete E."/>
            <person name="Flipphi M."/>
            <person name="Freyberg S."/>
            <person name="Gallo A."/>
            <person name="Gournas C."/>
            <person name="Habgood R."/>
            <person name="Hainaut M."/>
            <person name="Harispe M.L."/>
            <person name="Henrissat B."/>
            <person name="Hilden K.S."/>
            <person name="Hope R."/>
            <person name="Hossain A."/>
            <person name="Karabika E."/>
            <person name="Karaffa L."/>
            <person name="Karanyi Z."/>
            <person name="Krasevec N."/>
            <person name="Kuo A."/>
            <person name="Kusch H."/>
            <person name="LaButti K."/>
            <person name="Lagendijk E.L."/>
            <person name="Lapidus A."/>
            <person name="Levasseur A."/>
            <person name="Lindquist E."/>
            <person name="Lipzen A."/>
            <person name="Logrieco A.F."/>
            <person name="MacCabe A."/>
            <person name="Maekelae M.R."/>
            <person name="Malavazi I."/>
            <person name="Melin P."/>
            <person name="Meyer V."/>
            <person name="Mielnichuk N."/>
            <person name="Miskei M."/>
            <person name="Molnar A.P."/>
            <person name="Mule G."/>
            <person name="Ngan C.Y."/>
            <person name="Orejas M."/>
            <person name="Orosz E."/>
            <person name="Ouedraogo J.P."/>
            <person name="Overkamp K.M."/>
            <person name="Park H.-S."/>
            <person name="Perrone G."/>
            <person name="Piumi F."/>
            <person name="Punt P.J."/>
            <person name="Ram A.F."/>
            <person name="Ramon A."/>
            <person name="Rauscher S."/>
            <person name="Record E."/>
            <person name="Riano-Pachon D.M."/>
            <person name="Robert V."/>
            <person name="Roehrig J."/>
            <person name="Ruller R."/>
            <person name="Salamov A."/>
            <person name="Salih N.S."/>
            <person name="Samson R.A."/>
            <person name="Sandor E."/>
            <person name="Sanguinetti M."/>
            <person name="Schuetze T."/>
            <person name="Sepcic K."/>
            <person name="Shelest E."/>
            <person name="Sherlock G."/>
            <person name="Sophianopoulou V."/>
            <person name="Squina F.M."/>
            <person name="Sun H."/>
            <person name="Susca A."/>
            <person name="Todd R.B."/>
            <person name="Tsang A."/>
            <person name="Unkles S.E."/>
            <person name="van de Wiele N."/>
            <person name="van Rossen-Uffink D."/>
            <person name="Oliveira J.V."/>
            <person name="Vesth T.C."/>
            <person name="Visser J."/>
            <person name="Yu J.-H."/>
            <person name="Zhou M."/>
            <person name="Andersen M.R."/>
            <person name="Archer D.B."/>
            <person name="Baker S.E."/>
            <person name="Benoit I."/>
            <person name="Brakhage A.A."/>
            <person name="Braus G.H."/>
            <person name="Fischer R."/>
            <person name="Frisvad J.C."/>
            <person name="Goldman G.H."/>
            <person name="Houbraken J."/>
            <person name="Oakley B."/>
            <person name="Pocsi I."/>
            <person name="Scazzocchio C."/>
            <person name="Seiboth B."/>
            <person name="vanKuyk P.A."/>
            <person name="Wortman J."/>
            <person name="Dyer P.S."/>
            <person name="Grigoriev I.V."/>
        </authorList>
    </citation>
    <scope>NUCLEOTIDE SEQUENCE [LARGE SCALE GENOMIC DNA]</scope>
    <source>
        <strain evidence="3">CBS 583.65</strain>
    </source>
</reference>
<organism evidence="2 3">
    <name type="scientific">Aspergillus versicolor CBS 583.65</name>
    <dbReference type="NCBI Taxonomy" id="1036611"/>
    <lineage>
        <taxon>Eukaryota</taxon>
        <taxon>Fungi</taxon>
        <taxon>Dikarya</taxon>
        <taxon>Ascomycota</taxon>
        <taxon>Pezizomycotina</taxon>
        <taxon>Eurotiomycetes</taxon>
        <taxon>Eurotiomycetidae</taxon>
        <taxon>Eurotiales</taxon>
        <taxon>Aspergillaceae</taxon>
        <taxon>Aspergillus</taxon>
        <taxon>Aspergillus subgen. Nidulantes</taxon>
    </lineage>
</organism>
<dbReference type="GeneID" id="63725810"/>
<sequence length="614" mass="68675">MPPQRSSRKLTRQAQHALIRKYNISIEGPVRRRDWPPRYAPIFGLVRDMEKVQYEEYSTRDYGSDDVRRILVSKMCNRVEKLVIQAHALRESLDNEETWRLKTENLIIERFEEDVDCHVCADRRWISDFQAIPSCPDTAARLTGIRGDRKLCQCSEATRAKLLAEASSQNTFITKGSCTVVDRSMAEIQKKMLAHHRPDRVLGLGRTPELEHLLAANPSIPRTVIGEDMGMYFPFLVLEAKSEKNSVGFESIERQTVFPIRAMLDLQRNLEAASNVQFDPLVWFLANRGDEWRVYACVPHRAHTNIIDLWHGSILRHDSALQLLLVIDLLCDWARDIFMERITMILQEQAGLDGPNLLSQDSVQVMPPIQPSLGSPPALLPETTEPVSSAETMHFSSTTPAIVAKPETEDVVIDDVPDISTQDTPITEATMEPTPISITERTDRTIIPDGWPGHLALRSQFDVHLRFRSLSLPESAHDLSVLLATIDGKDKIAQTGIKLLESFSLISPLWMDQTCLGDPEAPLRPESQPLLYACLHWRTTIDYDNWVIKNELAWITASDVAMGVLAYISHIPGVKPSGGGDIQGMRTASDSGPSSPPAARTSASSGQEGVSALE</sequence>
<feature type="region of interest" description="Disordered" evidence="1">
    <location>
        <begin position="578"/>
        <end position="614"/>
    </location>
</feature>
<feature type="compositionally biased region" description="Low complexity" evidence="1">
    <location>
        <begin position="588"/>
        <end position="605"/>
    </location>
</feature>
<dbReference type="EMBL" id="KV878130">
    <property type="protein sequence ID" value="OJJ03470.1"/>
    <property type="molecule type" value="Genomic_DNA"/>
</dbReference>
<dbReference type="Proteomes" id="UP000184073">
    <property type="component" value="Unassembled WGS sequence"/>
</dbReference>
<evidence type="ECO:0000313" key="3">
    <source>
        <dbReference type="Proteomes" id="UP000184073"/>
    </source>
</evidence>
<evidence type="ECO:0000313" key="2">
    <source>
        <dbReference type="EMBL" id="OJJ03470.1"/>
    </source>
</evidence>
<gene>
    <name evidence="2" type="ORF">ASPVEDRAFT_29987</name>
</gene>
<dbReference type="OrthoDB" id="3538597at2759"/>
<proteinExistence type="predicted"/>